<feature type="domain" description="Fumarylacetoacetase-like C-terminal" evidence="3">
    <location>
        <begin position="86"/>
        <end position="295"/>
    </location>
</feature>
<dbReference type="InterPro" id="IPR051121">
    <property type="entry name" value="FAH"/>
</dbReference>
<dbReference type="InterPro" id="IPR036663">
    <property type="entry name" value="Fumarylacetoacetase_C_sf"/>
</dbReference>
<dbReference type="EMBL" id="AZAO01000001">
    <property type="protein sequence ID" value="ETA73121.1"/>
    <property type="molecule type" value="Genomic_DNA"/>
</dbReference>
<organism evidence="4 5">
    <name type="scientific">Nitratidesulfovibrio termitidis HI1</name>
    <dbReference type="NCBI Taxonomy" id="644897"/>
    <lineage>
        <taxon>Bacteria</taxon>
        <taxon>Pseudomonadati</taxon>
        <taxon>Thermodesulfobacteriota</taxon>
        <taxon>Desulfovibrionia</taxon>
        <taxon>Desulfovibrionales</taxon>
        <taxon>Desulfovibrionaceae</taxon>
        <taxon>Nitratidesulfovibrio</taxon>
    </lineage>
</organism>
<sequence length="296" mass="32251">MRFVTFQQVGKEPRPGLLLGDAVVDLAACGANADFADMNAVIRGISEEQLAVLGQVCTGRRRPHAIIPLADARLCAPIMRPLHDMLCVGVNYRAHLEETIRHFDATFPEPERPVFFTKRALRVTGPDEPLEAHAELDVQLDYEVELAVVLGKGGRDIAPERVAEHIFGYTIVNDVSARALQRIHGQWFRGKSLDGFAAMGPCIVHAGSMPFPPLLGVRSRVNGELRQDSCTSRFLVDIPHLVAELSLGMTLEAGDIIATGTPSGVGMGFDPPRYMQSGDVVECEIDAIGILRNTIH</sequence>
<dbReference type="AlphaFoldDB" id="W9E743"/>
<comment type="similarity">
    <text evidence="1">Belongs to the FAH family.</text>
</comment>
<dbReference type="GO" id="GO:0044281">
    <property type="term" value="P:small molecule metabolic process"/>
    <property type="evidence" value="ECO:0007669"/>
    <property type="project" value="UniProtKB-ARBA"/>
</dbReference>
<evidence type="ECO:0000259" key="3">
    <source>
        <dbReference type="Pfam" id="PF01557"/>
    </source>
</evidence>
<accession>W9E743</accession>
<name>W9E743_9BACT</name>
<dbReference type="SUPFAM" id="SSF56529">
    <property type="entry name" value="FAH"/>
    <property type="match status" value="1"/>
</dbReference>
<keyword evidence="2" id="KW-0479">Metal-binding</keyword>
<comment type="caution">
    <text evidence="4">The sequence shown here is derived from an EMBL/GenBank/DDBJ whole genome shotgun (WGS) entry which is preliminary data.</text>
</comment>
<dbReference type="OrthoDB" id="5197601at2"/>
<dbReference type="GO" id="GO:0003824">
    <property type="term" value="F:catalytic activity"/>
    <property type="evidence" value="ECO:0007669"/>
    <property type="project" value="InterPro"/>
</dbReference>
<dbReference type="HOGENOM" id="CLU_028458_3_1_7"/>
<dbReference type="InterPro" id="IPR011234">
    <property type="entry name" value="Fumarylacetoacetase-like_C"/>
</dbReference>
<protein>
    <submittedName>
        <fullName evidence="4">2-keto-4-pentenoate hydratase/2-oxohepta-3-ene-1,7-dioic acid hydratase</fullName>
    </submittedName>
</protein>
<evidence type="ECO:0000256" key="2">
    <source>
        <dbReference type="ARBA" id="ARBA00022723"/>
    </source>
</evidence>
<dbReference type="PANTHER" id="PTHR42796">
    <property type="entry name" value="FUMARYLACETOACETATE HYDROLASE DOMAIN-CONTAINING PROTEIN 2A-RELATED"/>
    <property type="match status" value="1"/>
</dbReference>
<evidence type="ECO:0000313" key="5">
    <source>
        <dbReference type="Proteomes" id="UP000242380"/>
    </source>
</evidence>
<dbReference type="PANTHER" id="PTHR42796:SF4">
    <property type="entry name" value="FUMARYLACETOACETATE HYDROLASE DOMAIN-CONTAINING PROTEIN 2A"/>
    <property type="match status" value="1"/>
</dbReference>
<dbReference type="Proteomes" id="UP000242380">
    <property type="component" value="Unassembled WGS sequence"/>
</dbReference>
<reference evidence="4 5" key="1">
    <citation type="submission" date="2013-08" db="EMBL/GenBank/DDBJ databases">
        <authorList>
            <consortium name="DOE Joint Genome Institute"/>
            <person name="Hazen T.C."/>
            <person name="Huntemann M."/>
            <person name="Han J."/>
            <person name="Chen A."/>
            <person name="Kyrpides N."/>
            <person name="Mavromatis K."/>
            <person name="Markowitz V."/>
            <person name="Palaniappan K."/>
            <person name="Ivanova N."/>
            <person name="Schaumberg A."/>
            <person name="Pati A."/>
            <person name="Liolios K."/>
            <person name="Nordberg H.P."/>
            <person name="Cantor M.N."/>
            <person name="Hua S.X."/>
            <person name="Woyke T."/>
        </authorList>
    </citation>
    <scope>NUCLEOTIDE SEQUENCE [LARGE SCALE GENOMIC DNA]</scope>
    <source>
        <strain evidence="4 5">HI1</strain>
    </source>
</reference>
<dbReference type="GO" id="GO:0046872">
    <property type="term" value="F:metal ion binding"/>
    <property type="evidence" value="ECO:0007669"/>
    <property type="project" value="UniProtKB-KW"/>
</dbReference>
<dbReference type="RefSeq" id="WP_035063753.1">
    <property type="nucleotide sequence ID" value="NZ_KI632512.1"/>
</dbReference>
<evidence type="ECO:0000313" key="4">
    <source>
        <dbReference type="EMBL" id="ETA73121.1"/>
    </source>
</evidence>
<dbReference type="Pfam" id="PF01557">
    <property type="entry name" value="FAA_hydrolase"/>
    <property type="match status" value="1"/>
</dbReference>
<dbReference type="Gene3D" id="3.90.850.10">
    <property type="entry name" value="Fumarylacetoacetase-like, C-terminal domain"/>
    <property type="match status" value="1"/>
</dbReference>
<evidence type="ECO:0000256" key="1">
    <source>
        <dbReference type="ARBA" id="ARBA00010211"/>
    </source>
</evidence>
<gene>
    <name evidence="4" type="ORF">DesteDRAFT_0010</name>
</gene>
<proteinExistence type="inferred from homology"/>
<keyword evidence="5" id="KW-1185">Reference proteome</keyword>